<comment type="similarity">
    <text evidence="2">Belongs to the KRTCAP2 family.</text>
</comment>
<evidence type="ECO:0000256" key="6">
    <source>
        <dbReference type="SAM" id="Phobius"/>
    </source>
</evidence>
<name>A0A267H858_9PLAT</name>
<gene>
    <name evidence="7" type="ORF">BOX15_Mlig028093g1</name>
</gene>
<sequence length="141" mass="14885">HSMAISAAASCLFSSLFSLLLFAGMQLFKAQLADSKLGTILGGGLGSLLFILLLTAVNNFENAFIQRGFQSQLFPEVVGSLVLACIASGMVHRVCITTCFIFSLVALYYVNSLSQKIYAAPVEAAAAAALASANSNKKKRK</sequence>
<dbReference type="Pfam" id="PF09775">
    <property type="entry name" value="Keratin_assoc"/>
    <property type="match status" value="1"/>
</dbReference>
<evidence type="ECO:0000256" key="2">
    <source>
        <dbReference type="ARBA" id="ARBA00007279"/>
    </source>
</evidence>
<dbReference type="STRING" id="282301.A0A267H858"/>
<feature type="transmembrane region" description="Helical" evidence="6">
    <location>
        <begin position="81"/>
        <end position="110"/>
    </location>
</feature>
<feature type="transmembrane region" description="Helical" evidence="6">
    <location>
        <begin position="40"/>
        <end position="60"/>
    </location>
</feature>
<dbReference type="Proteomes" id="UP000215902">
    <property type="component" value="Unassembled WGS sequence"/>
</dbReference>
<protein>
    <submittedName>
        <fullName evidence="7">Uncharacterized protein</fullName>
    </submittedName>
</protein>
<dbReference type="InterPro" id="IPR018614">
    <property type="entry name" value="KRTCAP2"/>
</dbReference>
<keyword evidence="5 6" id="KW-0472">Membrane</keyword>
<accession>A0A267H858</accession>
<keyword evidence="3 6" id="KW-0812">Transmembrane</keyword>
<proteinExistence type="inferred from homology"/>
<dbReference type="PANTHER" id="PTHR32001:SF1">
    <property type="entry name" value="KERATINOCYTE-ASSOCIATED PROTEIN 2"/>
    <property type="match status" value="1"/>
</dbReference>
<keyword evidence="8" id="KW-1185">Reference proteome</keyword>
<evidence type="ECO:0000256" key="1">
    <source>
        <dbReference type="ARBA" id="ARBA00004141"/>
    </source>
</evidence>
<organism evidence="7 8">
    <name type="scientific">Macrostomum lignano</name>
    <dbReference type="NCBI Taxonomy" id="282301"/>
    <lineage>
        <taxon>Eukaryota</taxon>
        <taxon>Metazoa</taxon>
        <taxon>Spiralia</taxon>
        <taxon>Lophotrochozoa</taxon>
        <taxon>Platyhelminthes</taxon>
        <taxon>Rhabditophora</taxon>
        <taxon>Macrostomorpha</taxon>
        <taxon>Macrostomida</taxon>
        <taxon>Macrostomidae</taxon>
        <taxon>Macrostomum</taxon>
    </lineage>
</organism>
<reference evidence="7 8" key="1">
    <citation type="submission" date="2017-06" db="EMBL/GenBank/DDBJ databases">
        <title>A platform for efficient transgenesis in Macrostomum lignano, a flatworm model organism for stem cell research.</title>
        <authorList>
            <person name="Berezikov E."/>
        </authorList>
    </citation>
    <scope>NUCLEOTIDE SEQUENCE [LARGE SCALE GENOMIC DNA]</scope>
    <source>
        <strain evidence="7">DV1</strain>
        <tissue evidence="7">Whole organism</tissue>
    </source>
</reference>
<feature type="non-terminal residue" evidence="7">
    <location>
        <position position="1"/>
    </location>
</feature>
<evidence type="ECO:0000313" key="8">
    <source>
        <dbReference type="Proteomes" id="UP000215902"/>
    </source>
</evidence>
<comment type="subcellular location">
    <subcellularLocation>
        <location evidence="1">Membrane</location>
        <topology evidence="1">Multi-pass membrane protein</topology>
    </subcellularLocation>
</comment>
<evidence type="ECO:0000313" key="7">
    <source>
        <dbReference type="EMBL" id="PAA93732.1"/>
    </source>
</evidence>
<dbReference type="EMBL" id="NIVC01000022">
    <property type="protein sequence ID" value="PAA93732.1"/>
    <property type="molecule type" value="Genomic_DNA"/>
</dbReference>
<dbReference type="PANTHER" id="PTHR32001">
    <property type="entry name" value="KERATINOCYTE-ASSOCIATED PROTEIN 2"/>
    <property type="match status" value="1"/>
</dbReference>
<dbReference type="OrthoDB" id="1111004at2759"/>
<evidence type="ECO:0000256" key="4">
    <source>
        <dbReference type="ARBA" id="ARBA00022989"/>
    </source>
</evidence>
<comment type="caution">
    <text evidence="7">The sequence shown here is derived from an EMBL/GenBank/DDBJ whole genome shotgun (WGS) entry which is preliminary data.</text>
</comment>
<keyword evidence="4 6" id="KW-1133">Transmembrane helix</keyword>
<evidence type="ECO:0000256" key="3">
    <source>
        <dbReference type="ARBA" id="ARBA00022692"/>
    </source>
</evidence>
<evidence type="ECO:0000256" key="5">
    <source>
        <dbReference type="ARBA" id="ARBA00023136"/>
    </source>
</evidence>
<dbReference type="AlphaFoldDB" id="A0A267H858"/>
<dbReference type="GO" id="GO:0016020">
    <property type="term" value="C:membrane"/>
    <property type="evidence" value="ECO:0007669"/>
    <property type="project" value="UniProtKB-SubCell"/>
</dbReference>